<organism evidence="1 2">
    <name type="scientific">Romanomermis culicivorax</name>
    <name type="common">Nematode worm</name>
    <dbReference type="NCBI Taxonomy" id="13658"/>
    <lineage>
        <taxon>Eukaryota</taxon>
        <taxon>Metazoa</taxon>
        <taxon>Ecdysozoa</taxon>
        <taxon>Nematoda</taxon>
        <taxon>Enoplea</taxon>
        <taxon>Dorylaimia</taxon>
        <taxon>Mermithida</taxon>
        <taxon>Mermithoidea</taxon>
        <taxon>Mermithidae</taxon>
        <taxon>Romanomermis</taxon>
    </lineage>
</organism>
<keyword evidence="1" id="KW-1185">Reference proteome</keyword>
<accession>A0A915JWN7</accession>
<dbReference type="Proteomes" id="UP000887565">
    <property type="component" value="Unplaced"/>
</dbReference>
<protein>
    <submittedName>
        <fullName evidence="2">Uncharacterized protein</fullName>
    </submittedName>
</protein>
<evidence type="ECO:0000313" key="2">
    <source>
        <dbReference type="WBParaSite" id="nRc.2.0.1.t30434-RA"/>
    </source>
</evidence>
<dbReference type="WBParaSite" id="nRc.2.0.1.t30434-RA">
    <property type="protein sequence ID" value="nRc.2.0.1.t30434-RA"/>
    <property type="gene ID" value="nRc.2.0.1.g30434"/>
</dbReference>
<reference evidence="2" key="1">
    <citation type="submission" date="2022-11" db="UniProtKB">
        <authorList>
            <consortium name="WormBaseParasite"/>
        </authorList>
    </citation>
    <scope>IDENTIFICATION</scope>
</reference>
<sequence length="100" mass="10934">MLKTAKNGLTSPSKLRVPAAAVSVAPYPSTIMQPIAARMSRRTSGLIGALPEIMSRTRPPIASCKFRKTFLSANESRRTIKLEKIKFQCKGWAGYPDPDA</sequence>
<evidence type="ECO:0000313" key="1">
    <source>
        <dbReference type="Proteomes" id="UP000887565"/>
    </source>
</evidence>
<name>A0A915JWN7_ROMCU</name>
<dbReference type="AlphaFoldDB" id="A0A915JWN7"/>
<proteinExistence type="predicted"/>